<accession>Q00E38</accession>
<evidence type="ECO:0000256" key="12">
    <source>
        <dbReference type="ARBA" id="ARBA00023280"/>
    </source>
</evidence>
<dbReference type="EMBL" id="DQ853559">
    <property type="protein sequence ID" value="ABI81080.1"/>
    <property type="molecule type" value="Genomic_RNA"/>
</dbReference>
<evidence type="ECO:0000256" key="3">
    <source>
        <dbReference type="ARBA" id="ARBA00022525"/>
    </source>
</evidence>
<keyword evidence="2" id="KW-0244">Early protein</keyword>
<keyword evidence="4" id="KW-0597">Phosphoprotein</keyword>
<evidence type="ECO:0000256" key="5">
    <source>
        <dbReference type="ARBA" id="ARBA00022581"/>
    </source>
</evidence>
<evidence type="ECO:0000256" key="9">
    <source>
        <dbReference type="ARBA" id="ARBA00022870"/>
    </source>
</evidence>
<evidence type="ECO:0000256" key="7">
    <source>
        <dbReference type="ARBA" id="ARBA00022707"/>
    </source>
</evidence>
<keyword evidence="1" id="KW-1032">Host cell membrane</keyword>
<keyword evidence="6" id="KW-0053">Apoptosis</keyword>
<keyword evidence="9" id="KW-1043">Host membrane</keyword>
<keyword evidence="12" id="KW-0899">Viral immunoevasion</keyword>
<sequence>MGGKWSKTSIIGWPKVRDRMRRAEPAAEGVGPASRDLERHGALTSSNTAIIMLIVPG</sequence>
<reference evidence="14" key="1">
    <citation type="journal article" date="2006" name="J. Virol.">
        <title>Selection on the human immunodeficiency virus type 1 proteome following primary infection.</title>
        <authorList>
            <person name="Liu Y."/>
            <person name="McNevin J."/>
            <person name="Cao J."/>
            <person name="Zhao H."/>
            <person name="Genowati I."/>
            <person name="Wong K."/>
            <person name="McLaughlin S."/>
            <person name="McSweyn M.D."/>
            <person name="Diem K."/>
            <person name="Stevens C.E."/>
            <person name="Maenza J."/>
            <person name="He H."/>
            <person name="Nickle D.C."/>
            <person name="Shriner D."/>
            <person name="Holte S.E."/>
            <person name="Collier A.C."/>
            <person name="Corey L."/>
            <person name="McElrath M.J."/>
            <person name="Mullins J.I."/>
        </authorList>
    </citation>
    <scope>NUCLEOTIDE SEQUENCE</scope>
    <source>
        <strain evidence="14">15269.1</strain>
    </source>
</reference>
<evidence type="ECO:0000313" key="14">
    <source>
        <dbReference type="EMBL" id="ABI81080.1"/>
    </source>
</evidence>
<keyword evidence="3" id="KW-0964">Secreted</keyword>
<keyword evidence="7" id="KW-0519">Myristate</keyword>
<proteinExistence type="predicted"/>
<evidence type="ECO:0000256" key="10">
    <source>
        <dbReference type="ARBA" id="ARBA00023026"/>
    </source>
</evidence>
<keyword evidence="8" id="KW-0946">Virion</keyword>
<evidence type="ECO:0000256" key="1">
    <source>
        <dbReference type="ARBA" id="ARBA00022511"/>
    </source>
</evidence>
<keyword evidence="10" id="KW-0843">Virulence</keyword>
<name>Q00E38_HV1</name>
<dbReference type="GO" id="GO:0044423">
    <property type="term" value="C:virion component"/>
    <property type="evidence" value="ECO:0007669"/>
    <property type="project" value="UniProtKB-KW"/>
</dbReference>
<evidence type="ECO:0000256" key="11">
    <source>
        <dbReference type="ARBA" id="ARBA00023136"/>
    </source>
</evidence>
<evidence type="ECO:0000256" key="8">
    <source>
        <dbReference type="ARBA" id="ARBA00022844"/>
    </source>
</evidence>
<gene>
    <name evidence="14" type="primary">nef</name>
</gene>
<protein>
    <submittedName>
        <fullName evidence="14">Nef protein</fullName>
    </submittedName>
</protein>
<keyword evidence="5" id="KW-0945">Host-virus interaction</keyword>
<keyword evidence="11" id="KW-0472">Membrane</keyword>
<dbReference type="Gene3D" id="4.10.890.10">
    <property type="entry name" value="HIV 1 nef anchor domain"/>
    <property type="match status" value="1"/>
</dbReference>
<organism evidence="14">
    <name type="scientific">Human immunodeficiency virus type 1</name>
    <name type="common">HIV-1</name>
    <dbReference type="NCBI Taxonomy" id="11676"/>
    <lineage>
        <taxon>Viruses</taxon>
        <taxon>Riboviria</taxon>
        <taxon>Pararnavirae</taxon>
        <taxon>Artverviricota</taxon>
        <taxon>Revtraviricetes</taxon>
        <taxon>Ortervirales</taxon>
        <taxon>Retroviridae</taxon>
        <taxon>Orthoretrovirinae</taxon>
        <taxon>Lentivirus</taxon>
        <taxon>Lentivirus humimdef1</taxon>
    </lineage>
</organism>
<evidence type="ECO:0000256" key="2">
    <source>
        <dbReference type="ARBA" id="ARBA00022518"/>
    </source>
</evidence>
<evidence type="ECO:0000256" key="4">
    <source>
        <dbReference type="ARBA" id="ARBA00022553"/>
    </source>
</evidence>
<organismHost>
    <name type="scientific">Homo sapiens</name>
    <name type="common">Human</name>
    <dbReference type="NCBI Taxonomy" id="9606"/>
</organismHost>
<evidence type="ECO:0000256" key="13">
    <source>
        <dbReference type="ARBA" id="ARBA00023288"/>
    </source>
</evidence>
<dbReference type="InterPro" id="IPR027480">
    <property type="entry name" value="HIV-1_Nef_anchor_sf"/>
</dbReference>
<keyword evidence="13" id="KW-0449">Lipoprotein</keyword>
<evidence type="ECO:0000256" key="6">
    <source>
        <dbReference type="ARBA" id="ARBA00022703"/>
    </source>
</evidence>